<reference evidence="1" key="1">
    <citation type="submission" date="2013-01" db="EMBL/GenBank/DDBJ databases">
        <title>Genome assembly of Mariniradius saccharolyticus AK6.</title>
        <authorList>
            <person name="Vaidya B."/>
            <person name="Khatri I."/>
            <person name="Tanuku N.R.S."/>
            <person name="Subramanian S."/>
            <person name="Pinnaka A."/>
        </authorList>
    </citation>
    <scope>NUCLEOTIDE SEQUENCE [LARGE SCALE GENOMIC DNA]</scope>
    <source>
        <strain evidence="1">AK6</strain>
    </source>
</reference>
<dbReference type="EMBL" id="AMZY02000009">
    <property type="protein sequence ID" value="EMS33726.1"/>
    <property type="molecule type" value="Genomic_DNA"/>
</dbReference>
<gene>
    <name evidence="1" type="ORF">C943_04605</name>
</gene>
<evidence type="ECO:0000313" key="1">
    <source>
        <dbReference type="EMBL" id="EMS33726.1"/>
    </source>
</evidence>
<dbReference type="AlphaFoldDB" id="M7Y959"/>
<accession>M7Y959</accession>
<proteinExistence type="predicted"/>
<comment type="caution">
    <text evidence="1">The sequence shown here is derived from an EMBL/GenBank/DDBJ whole genome shotgun (WGS) entry which is preliminary data.</text>
</comment>
<sequence length="39" mass="4516">MASESGKILHRRMINFLYHIFVGDRDTGKDVRPVFQALP</sequence>
<name>M7Y959_9BACT</name>
<dbReference type="InParanoid" id="M7Y959"/>
<evidence type="ECO:0000313" key="2">
    <source>
        <dbReference type="Proteomes" id="UP000010953"/>
    </source>
</evidence>
<dbReference type="Proteomes" id="UP000010953">
    <property type="component" value="Unassembled WGS sequence"/>
</dbReference>
<organism evidence="1 2">
    <name type="scientific">Mariniradius saccharolyticus AK6</name>
    <dbReference type="NCBI Taxonomy" id="1239962"/>
    <lineage>
        <taxon>Bacteria</taxon>
        <taxon>Pseudomonadati</taxon>
        <taxon>Bacteroidota</taxon>
        <taxon>Cytophagia</taxon>
        <taxon>Cytophagales</taxon>
        <taxon>Cyclobacteriaceae</taxon>
        <taxon>Mariniradius</taxon>
    </lineage>
</organism>
<protein>
    <submittedName>
        <fullName evidence="1">Uncharacterized protein</fullName>
    </submittedName>
</protein>
<keyword evidence="2" id="KW-1185">Reference proteome</keyword>